<comment type="similarity">
    <text evidence="4">Belongs to the ABC transporter superfamily. ABCF family. YheS subfamily.</text>
</comment>
<evidence type="ECO:0000256" key="4">
    <source>
        <dbReference type="ARBA" id="ARBA00061571"/>
    </source>
</evidence>
<organism evidence="8 9">
    <name type="scientific">Ectothiorhodospira magna</name>
    <dbReference type="NCBI Taxonomy" id="867345"/>
    <lineage>
        <taxon>Bacteria</taxon>
        <taxon>Pseudomonadati</taxon>
        <taxon>Pseudomonadota</taxon>
        <taxon>Gammaproteobacteria</taxon>
        <taxon>Chromatiales</taxon>
        <taxon>Ectothiorhodospiraceae</taxon>
        <taxon>Ectothiorhodospira</taxon>
    </lineage>
</organism>
<evidence type="ECO:0000259" key="7">
    <source>
        <dbReference type="PROSITE" id="PS50893"/>
    </source>
</evidence>
<dbReference type="FunFam" id="3.40.50.300:FF:000011">
    <property type="entry name" value="Putative ABC transporter ATP-binding component"/>
    <property type="match status" value="1"/>
</dbReference>
<dbReference type="InterPro" id="IPR050611">
    <property type="entry name" value="ABCF"/>
</dbReference>
<name>A0A1H9BH86_9GAMM</name>
<dbReference type="GO" id="GO:0005524">
    <property type="term" value="F:ATP binding"/>
    <property type="evidence" value="ECO:0007669"/>
    <property type="project" value="UniProtKB-KW"/>
</dbReference>
<proteinExistence type="inferred from homology"/>
<evidence type="ECO:0000256" key="5">
    <source>
        <dbReference type="ARBA" id="ARBA00069073"/>
    </source>
</evidence>
<sequence>MLRLHTLSLRRGPRVLIRDADITIHPGWRVGLTGANGTGKSSLFALLLGELAPDQGDCMLPPDWVIAHVAQEVAGSDRSALDYVMDGDGELRRLQAALARAEAAGEGTLVGELHARLDAIDAWTAPSRAGRLLHGLGFQPGDESRPMATFSGGWRMRLNLGRALMCRSDLLLLDEPTNHLDLEAVLWLEQWLIAYSGTLLLISHDRDFLDRVVTHVAHVEQAHLRLYTGNYSAFELARAEALAQQQSLHERQQRDIAHMTQFVARFRAKASKARQAQSRLKALERMTQVAAVHAASPFRFAFRPPRRLPDPLLQLDHVAGGYGADPVIQGVNVSLHPGARLGLLGPNGAGKSTLIRILAGELSPLSGQRESSPDLAVGYFAQHQLEQLDPQASPLLHMQRLDERAREQELRDFLGGFGFVGDQALAPVAPFSGGEKARLVLALLVWQRPNLLLLDEPTNHLDMDMRHALEQALQEFTGAVVLVSHDRHMLRSVCDDFWLVAEGRVTPFEGDLDDYRDWLAARDRQPGEGAEGEEGAVHSAAARKARKRDEAALRRQLKPLRDQVTRLEREHSQLEQARQSLDQALADPAIYEASARTQLQTLLGRQADLARQLAATEAAWLEASEALEAAEAAAR</sequence>
<accession>A0A1H9BH86</accession>
<dbReference type="Proteomes" id="UP000199496">
    <property type="component" value="Unassembled WGS sequence"/>
</dbReference>
<dbReference type="OrthoDB" id="9808609at2"/>
<feature type="domain" description="ABC transporter" evidence="7">
    <location>
        <begin position="313"/>
        <end position="527"/>
    </location>
</feature>
<keyword evidence="9" id="KW-1185">Reference proteome</keyword>
<dbReference type="InterPro" id="IPR027417">
    <property type="entry name" value="P-loop_NTPase"/>
</dbReference>
<dbReference type="EMBL" id="FOFO01000009">
    <property type="protein sequence ID" value="SEP88336.1"/>
    <property type="molecule type" value="Genomic_DNA"/>
</dbReference>
<dbReference type="PANTHER" id="PTHR19211">
    <property type="entry name" value="ATP-BINDING TRANSPORT PROTEIN-RELATED"/>
    <property type="match status" value="1"/>
</dbReference>
<keyword evidence="3 8" id="KW-0067">ATP-binding</keyword>
<dbReference type="GO" id="GO:0016887">
    <property type="term" value="F:ATP hydrolysis activity"/>
    <property type="evidence" value="ECO:0007669"/>
    <property type="project" value="InterPro"/>
</dbReference>
<evidence type="ECO:0000313" key="9">
    <source>
        <dbReference type="Proteomes" id="UP000199496"/>
    </source>
</evidence>
<evidence type="ECO:0000256" key="6">
    <source>
        <dbReference type="SAM" id="MobiDB-lite"/>
    </source>
</evidence>
<reference evidence="8 9" key="1">
    <citation type="submission" date="2016-10" db="EMBL/GenBank/DDBJ databases">
        <authorList>
            <person name="de Groot N.N."/>
        </authorList>
    </citation>
    <scope>NUCLEOTIDE SEQUENCE [LARGE SCALE GENOMIC DNA]</scope>
    <source>
        <strain evidence="8 9">B7-7</strain>
    </source>
</reference>
<evidence type="ECO:0000313" key="8">
    <source>
        <dbReference type="EMBL" id="SEP88336.1"/>
    </source>
</evidence>
<feature type="region of interest" description="Disordered" evidence="6">
    <location>
        <begin position="524"/>
        <end position="555"/>
    </location>
</feature>
<dbReference type="AlphaFoldDB" id="A0A1H9BH86"/>
<evidence type="ECO:0000256" key="1">
    <source>
        <dbReference type="ARBA" id="ARBA00022737"/>
    </source>
</evidence>
<dbReference type="InterPro" id="IPR017871">
    <property type="entry name" value="ABC_transporter-like_CS"/>
</dbReference>
<dbReference type="FunFam" id="3.40.50.300:FF:002053">
    <property type="entry name" value="ABC transporter ATP-binding protein"/>
    <property type="match status" value="1"/>
</dbReference>
<dbReference type="PROSITE" id="PS50893">
    <property type="entry name" value="ABC_TRANSPORTER_2"/>
    <property type="match status" value="2"/>
</dbReference>
<dbReference type="Pfam" id="PF00005">
    <property type="entry name" value="ABC_tran"/>
    <property type="match status" value="2"/>
</dbReference>
<protein>
    <recommendedName>
        <fullName evidence="5">Probable ATP-binding protein YheS</fullName>
    </recommendedName>
</protein>
<gene>
    <name evidence="8" type="ORF">SAMN05421693_10922</name>
</gene>
<dbReference type="CDD" id="cd03221">
    <property type="entry name" value="ABCF_EF-3"/>
    <property type="match status" value="2"/>
</dbReference>
<dbReference type="InterPro" id="IPR003439">
    <property type="entry name" value="ABC_transporter-like_ATP-bd"/>
</dbReference>
<keyword evidence="2" id="KW-0547">Nucleotide-binding</keyword>
<evidence type="ECO:0000256" key="2">
    <source>
        <dbReference type="ARBA" id="ARBA00022741"/>
    </source>
</evidence>
<dbReference type="InterPro" id="IPR032781">
    <property type="entry name" value="ABC_tran_Xtn"/>
</dbReference>
<dbReference type="SUPFAM" id="SSF52540">
    <property type="entry name" value="P-loop containing nucleoside triphosphate hydrolases"/>
    <property type="match status" value="2"/>
</dbReference>
<dbReference type="Pfam" id="PF12848">
    <property type="entry name" value="ABC_tran_Xtn"/>
    <property type="match status" value="1"/>
</dbReference>
<dbReference type="PROSITE" id="PS00211">
    <property type="entry name" value="ABC_TRANSPORTER_1"/>
    <property type="match status" value="2"/>
</dbReference>
<dbReference type="PANTHER" id="PTHR19211:SF14">
    <property type="entry name" value="ATP-BINDING CASSETTE SUB-FAMILY F MEMBER 1"/>
    <property type="match status" value="1"/>
</dbReference>
<dbReference type="RefSeq" id="WP_090205273.1">
    <property type="nucleotide sequence ID" value="NZ_FOFO01000009.1"/>
</dbReference>
<dbReference type="SMART" id="SM00382">
    <property type="entry name" value="AAA"/>
    <property type="match status" value="2"/>
</dbReference>
<keyword evidence="1" id="KW-0677">Repeat</keyword>
<evidence type="ECO:0000256" key="3">
    <source>
        <dbReference type="ARBA" id="ARBA00022840"/>
    </source>
</evidence>
<dbReference type="Gene3D" id="3.40.50.300">
    <property type="entry name" value="P-loop containing nucleotide triphosphate hydrolases"/>
    <property type="match status" value="2"/>
</dbReference>
<feature type="domain" description="ABC transporter" evidence="7">
    <location>
        <begin position="2"/>
        <end position="246"/>
    </location>
</feature>
<dbReference type="STRING" id="867345.SAMN05421693_10922"/>
<dbReference type="InterPro" id="IPR003593">
    <property type="entry name" value="AAA+_ATPase"/>
</dbReference>